<organism evidence="3 4">
    <name type="scientific">Iamia majanohamensis</name>
    <dbReference type="NCBI Taxonomy" id="467976"/>
    <lineage>
        <taxon>Bacteria</taxon>
        <taxon>Bacillati</taxon>
        <taxon>Actinomycetota</taxon>
        <taxon>Acidimicrobiia</taxon>
        <taxon>Acidimicrobiales</taxon>
        <taxon>Iamiaceae</taxon>
        <taxon>Iamia</taxon>
    </lineage>
</organism>
<dbReference type="Proteomes" id="UP001216390">
    <property type="component" value="Chromosome"/>
</dbReference>
<dbReference type="SUPFAM" id="SSF102405">
    <property type="entry name" value="MCP/YpsA-like"/>
    <property type="match status" value="1"/>
</dbReference>
<dbReference type="Pfam" id="PF03641">
    <property type="entry name" value="Lysine_decarbox"/>
    <property type="match status" value="1"/>
</dbReference>
<comment type="similarity">
    <text evidence="1 2">Belongs to the LOG family.</text>
</comment>
<proteinExistence type="inferred from homology"/>
<name>A0AAF0BW84_9ACTN</name>
<evidence type="ECO:0000313" key="4">
    <source>
        <dbReference type="Proteomes" id="UP001216390"/>
    </source>
</evidence>
<accession>A0AAF0BW84</accession>
<dbReference type="GO" id="GO:0005829">
    <property type="term" value="C:cytosol"/>
    <property type="evidence" value="ECO:0007669"/>
    <property type="project" value="TreeGrafter"/>
</dbReference>
<protein>
    <recommendedName>
        <fullName evidence="2">Cytokinin riboside 5'-monophosphate phosphoribohydrolase</fullName>
        <ecNumber evidence="2">3.2.2.n1</ecNumber>
    </recommendedName>
</protein>
<comment type="catalytic activity">
    <reaction evidence="2">
        <text>N(6)-(dimethylallyl)adenosine 5'-phosphate + H2O = N(6)-dimethylallyladenine + D-ribose 5-phosphate</text>
        <dbReference type="Rhea" id="RHEA:48560"/>
        <dbReference type="ChEBI" id="CHEBI:15377"/>
        <dbReference type="ChEBI" id="CHEBI:17660"/>
        <dbReference type="ChEBI" id="CHEBI:57526"/>
        <dbReference type="ChEBI" id="CHEBI:78346"/>
        <dbReference type="EC" id="3.2.2.n1"/>
    </reaction>
</comment>
<dbReference type="EC" id="3.2.2.n1" evidence="2"/>
<dbReference type="Gene3D" id="3.40.50.450">
    <property type="match status" value="1"/>
</dbReference>
<keyword evidence="4" id="KW-1185">Reference proteome</keyword>
<dbReference type="EMBL" id="CP116942">
    <property type="protein sequence ID" value="WCO67763.1"/>
    <property type="molecule type" value="Genomic_DNA"/>
</dbReference>
<dbReference type="NCBIfam" id="TIGR00730">
    <property type="entry name" value="Rossman fold protein, TIGR00730 family"/>
    <property type="match status" value="1"/>
</dbReference>
<dbReference type="KEGG" id="ima:PO878_03370"/>
<dbReference type="PANTHER" id="PTHR31223:SF70">
    <property type="entry name" value="LOG FAMILY PROTEIN YJL055W"/>
    <property type="match status" value="1"/>
</dbReference>
<evidence type="ECO:0000313" key="3">
    <source>
        <dbReference type="EMBL" id="WCO67763.1"/>
    </source>
</evidence>
<dbReference type="RefSeq" id="WP_272737283.1">
    <property type="nucleotide sequence ID" value="NZ_CP116942.1"/>
</dbReference>
<keyword evidence="2" id="KW-0203">Cytokinin biosynthesis</keyword>
<dbReference type="GO" id="GO:0009691">
    <property type="term" value="P:cytokinin biosynthetic process"/>
    <property type="evidence" value="ECO:0007669"/>
    <property type="project" value="UniProtKB-UniRule"/>
</dbReference>
<gene>
    <name evidence="3" type="ORF">PO878_03370</name>
</gene>
<dbReference type="GO" id="GO:0016799">
    <property type="term" value="F:hydrolase activity, hydrolyzing N-glycosyl compounds"/>
    <property type="evidence" value="ECO:0007669"/>
    <property type="project" value="TreeGrafter"/>
</dbReference>
<dbReference type="InterPro" id="IPR031100">
    <property type="entry name" value="LOG_fam"/>
</dbReference>
<evidence type="ECO:0000256" key="2">
    <source>
        <dbReference type="RuleBase" id="RU363015"/>
    </source>
</evidence>
<keyword evidence="2" id="KW-0378">Hydrolase</keyword>
<dbReference type="AlphaFoldDB" id="A0AAF0BW84"/>
<sequence>MELRRVCVFCGSNPGTDPAYVAAAEATGRLLAERGLGVVYGGGSVGLMGRLAQTAMAAGGEVVGVIPDFLDRVEVAKRDITRLEVAGSMHERKARMAELSDAFLALPGGIGTFEEVFETMTWTQLGVHDKPVGLVDVAGFWSPAAALLDRAVADGFLAPDVRAAVVVAPTAAEVLDAFAGWTRPALGKWTERDVEI</sequence>
<reference evidence="3" key="1">
    <citation type="submission" date="2023-01" db="EMBL/GenBank/DDBJ databases">
        <title>The diversity of Class Acidimicrobiia in South China Sea sediment environments and the proposal of Iamia marina sp. nov., a novel species of the genus Iamia.</title>
        <authorList>
            <person name="He Y."/>
            <person name="Tian X."/>
        </authorList>
    </citation>
    <scope>NUCLEOTIDE SEQUENCE</scope>
    <source>
        <strain evidence="3">DSM 19957</strain>
    </source>
</reference>
<evidence type="ECO:0000256" key="1">
    <source>
        <dbReference type="ARBA" id="ARBA00006763"/>
    </source>
</evidence>
<comment type="catalytic activity">
    <reaction evidence="2">
        <text>9-ribosyl-trans-zeatin 5'-phosphate + H2O = trans-zeatin + D-ribose 5-phosphate</text>
        <dbReference type="Rhea" id="RHEA:48564"/>
        <dbReference type="ChEBI" id="CHEBI:15377"/>
        <dbReference type="ChEBI" id="CHEBI:16522"/>
        <dbReference type="ChEBI" id="CHEBI:78346"/>
        <dbReference type="ChEBI" id="CHEBI:87947"/>
        <dbReference type="EC" id="3.2.2.n1"/>
    </reaction>
</comment>
<dbReference type="InterPro" id="IPR005269">
    <property type="entry name" value="LOG"/>
</dbReference>
<dbReference type="PANTHER" id="PTHR31223">
    <property type="entry name" value="LOG FAMILY PROTEIN YJL055W"/>
    <property type="match status" value="1"/>
</dbReference>